<dbReference type="PRINTS" id="PR01084">
    <property type="entry name" value="NAHEXCHNGR"/>
</dbReference>
<keyword evidence="5" id="KW-0915">Sodium</keyword>
<evidence type="ECO:0000256" key="8">
    <source>
        <dbReference type="ARBA" id="ARBA00023201"/>
    </source>
</evidence>
<feature type="transmembrane region" description="Helical" evidence="10">
    <location>
        <begin position="236"/>
        <end position="260"/>
    </location>
</feature>
<dbReference type="PANTHER" id="PTHR10110">
    <property type="entry name" value="SODIUM/HYDROGEN EXCHANGER"/>
    <property type="match status" value="1"/>
</dbReference>
<dbReference type="EMBL" id="JARBHB010000001">
    <property type="protein sequence ID" value="KAJ8894772.1"/>
    <property type="molecule type" value="Genomic_DNA"/>
</dbReference>
<evidence type="ECO:0000256" key="2">
    <source>
        <dbReference type="ARBA" id="ARBA00022448"/>
    </source>
</evidence>
<dbReference type="PANTHER" id="PTHR10110:SF98">
    <property type="entry name" value="SODIUM_HYDROGEN EXCHANGER"/>
    <property type="match status" value="1"/>
</dbReference>
<comment type="caution">
    <text evidence="12">The sequence shown here is derived from an EMBL/GenBank/DDBJ whole genome shotgun (WGS) entry which is preliminary data.</text>
</comment>
<keyword evidence="3 9" id="KW-0812">Transmembrane</keyword>
<protein>
    <recommendedName>
        <fullName evidence="9">Sodium/hydrogen exchanger</fullName>
    </recommendedName>
</protein>
<keyword evidence="7 10" id="KW-0472">Membrane</keyword>
<dbReference type="InterPro" id="IPR006153">
    <property type="entry name" value="Cation/H_exchanger_TM"/>
</dbReference>
<dbReference type="Gene3D" id="6.10.140.1330">
    <property type="match status" value="1"/>
</dbReference>
<organism evidence="12 13">
    <name type="scientific">Dryococelus australis</name>
    <dbReference type="NCBI Taxonomy" id="614101"/>
    <lineage>
        <taxon>Eukaryota</taxon>
        <taxon>Metazoa</taxon>
        <taxon>Ecdysozoa</taxon>
        <taxon>Arthropoda</taxon>
        <taxon>Hexapoda</taxon>
        <taxon>Insecta</taxon>
        <taxon>Pterygota</taxon>
        <taxon>Neoptera</taxon>
        <taxon>Polyneoptera</taxon>
        <taxon>Phasmatodea</taxon>
        <taxon>Verophasmatodea</taxon>
        <taxon>Anareolatae</taxon>
        <taxon>Phasmatidae</taxon>
        <taxon>Eurycanthinae</taxon>
        <taxon>Dryococelus</taxon>
    </lineage>
</organism>
<dbReference type="Proteomes" id="UP001159363">
    <property type="component" value="Chromosome 1"/>
</dbReference>
<evidence type="ECO:0000256" key="6">
    <source>
        <dbReference type="ARBA" id="ARBA00023065"/>
    </source>
</evidence>
<dbReference type="InterPro" id="IPR018422">
    <property type="entry name" value="Cation/H_exchanger_CPA1"/>
</dbReference>
<evidence type="ECO:0000256" key="10">
    <source>
        <dbReference type="SAM" id="Phobius"/>
    </source>
</evidence>
<feature type="transmembrane region" description="Helical" evidence="10">
    <location>
        <begin position="64"/>
        <end position="80"/>
    </location>
</feature>
<dbReference type="Pfam" id="PF00999">
    <property type="entry name" value="Na_H_Exchanger"/>
    <property type="match status" value="1"/>
</dbReference>
<feature type="transmembrane region" description="Helical" evidence="10">
    <location>
        <begin position="30"/>
        <end position="52"/>
    </location>
</feature>
<evidence type="ECO:0000313" key="12">
    <source>
        <dbReference type="EMBL" id="KAJ8894772.1"/>
    </source>
</evidence>
<evidence type="ECO:0000256" key="9">
    <source>
        <dbReference type="RuleBase" id="RU003722"/>
    </source>
</evidence>
<name>A0ABQ9IE81_9NEOP</name>
<keyword evidence="9" id="KW-0050">Antiport</keyword>
<gene>
    <name evidence="12" type="ORF">PR048_000079</name>
</gene>
<comment type="similarity">
    <text evidence="9">Belongs to the monovalent cation:proton antiporter 1 (CPA1) transporter (TC 2.A.36) family.</text>
</comment>
<comment type="subcellular location">
    <subcellularLocation>
        <location evidence="1">Membrane</location>
        <topology evidence="1">Multi-pass membrane protein</topology>
    </subcellularLocation>
</comment>
<evidence type="ECO:0000256" key="4">
    <source>
        <dbReference type="ARBA" id="ARBA00022989"/>
    </source>
</evidence>
<feature type="transmembrane region" description="Helical" evidence="10">
    <location>
        <begin position="126"/>
        <end position="148"/>
    </location>
</feature>
<keyword evidence="2 9" id="KW-0813">Transport</keyword>
<feature type="transmembrane region" description="Helical" evidence="10">
    <location>
        <begin position="155"/>
        <end position="179"/>
    </location>
</feature>
<feature type="transmembrane region" description="Helical" evidence="10">
    <location>
        <begin position="199"/>
        <end position="224"/>
    </location>
</feature>
<keyword evidence="13" id="KW-1185">Reference proteome</keyword>
<proteinExistence type="inferred from homology"/>
<evidence type="ECO:0000256" key="5">
    <source>
        <dbReference type="ARBA" id="ARBA00023053"/>
    </source>
</evidence>
<evidence type="ECO:0000256" key="1">
    <source>
        <dbReference type="ARBA" id="ARBA00004141"/>
    </source>
</evidence>
<feature type="transmembrane region" description="Helical" evidence="10">
    <location>
        <begin position="92"/>
        <end position="114"/>
    </location>
</feature>
<dbReference type="InterPro" id="IPR004709">
    <property type="entry name" value="NaH_exchanger"/>
</dbReference>
<keyword evidence="4 10" id="KW-1133">Transmembrane helix</keyword>
<keyword evidence="6 9" id="KW-0406">Ion transport</keyword>
<keyword evidence="8 9" id="KW-0739">Sodium transport</keyword>
<accession>A0ABQ9IE81</accession>
<evidence type="ECO:0000313" key="13">
    <source>
        <dbReference type="Proteomes" id="UP001159363"/>
    </source>
</evidence>
<evidence type="ECO:0000256" key="3">
    <source>
        <dbReference type="ARBA" id="ARBA00022692"/>
    </source>
</evidence>
<dbReference type="NCBIfam" id="TIGR00840">
    <property type="entry name" value="b_cpa1"/>
    <property type="match status" value="1"/>
</dbReference>
<sequence>MSATRKEKHIFEDVCLCVAGFHMTPKLNKVFPESCLLIVVGVVIGVLLFHTSSVHVSPLTPDTFFLYMLPPIILDAGYFMPNRLFFDHLGSILLFAVIGTIFNTLTIGASLWAAGQSGLFGCETPLLDMFLFSALISAVDPVAVLAVFEEIHVNEILYIIVFGESLLNDAVTVVLYHMFEAYSEMGPANILYSDLLSGFASFFVVAIGGTVIGVLWGFLTALVTRFTLEVRVIEPIFIFVMAYLAYLNAEIFHMSGILAAQVSFVCPDVEVIAAECCSSVGYQSFHHGMAREKNSRARRCK</sequence>
<reference evidence="12 13" key="1">
    <citation type="submission" date="2023-02" db="EMBL/GenBank/DDBJ databases">
        <title>LHISI_Scaffold_Assembly.</title>
        <authorList>
            <person name="Stuart O.P."/>
            <person name="Cleave R."/>
            <person name="Magrath M.J.L."/>
            <person name="Mikheyev A.S."/>
        </authorList>
    </citation>
    <scope>NUCLEOTIDE SEQUENCE [LARGE SCALE GENOMIC DNA]</scope>
    <source>
        <strain evidence="12">Daus_M_001</strain>
        <tissue evidence="12">Leg muscle</tissue>
    </source>
</reference>
<evidence type="ECO:0000256" key="7">
    <source>
        <dbReference type="ARBA" id="ARBA00023136"/>
    </source>
</evidence>
<evidence type="ECO:0000259" key="11">
    <source>
        <dbReference type="Pfam" id="PF00999"/>
    </source>
</evidence>
<feature type="domain" description="Cation/H+ exchanger transmembrane" evidence="11">
    <location>
        <begin position="16"/>
        <end position="260"/>
    </location>
</feature>